<dbReference type="GO" id="GO:0005634">
    <property type="term" value="C:nucleus"/>
    <property type="evidence" value="ECO:0007669"/>
    <property type="project" value="TreeGrafter"/>
</dbReference>
<dbReference type="PANTHER" id="PTHR46169:SF15">
    <property type="entry name" value="INNER CENTROMERE PROTEIN A-LIKE ISOFORM X1-RELATED"/>
    <property type="match status" value="1"/>
</dbReference>
<name>A0A8B8FB76_9HEMI</name>
<gene>
    <name evidence="3" type="primary">LOC112681555</name>
</gene>
<evidence type="ECO:0000259" key="1">
    <source>
        <dbReference type="Pfam" id="PF05699"/>
    </source>
</evidence>
<dbReference type="Pfam" id="PF05699">
    <property type="entry name" value="Dimer_Tnp_hAT"/>
    <property type="match status" value="1"/>
</dbReference>
<evidence type="ECO:0000313" key="2">
    <source>
        <dbReference type="Proteomes" id="UP000694846"/>
    </source>
</evidence>
<dbReference type="InterPro" id="IPR008906">
    <property type="entry name" value="HATC_C_dom"/>
</dbReference>
<dbReference type="InterPro" id="IPR052717">
    <property type="entry name" value="Vacuolar_transposase_reg"/>
</dbReference>
<dbReference type="PANTHER" id="PTHR46169">
    <property type="entry name" value="DNA REPLICATION-RELATED ELEMENT FACTOR, ISOFORM A"/>
    <property type="match status" value="1"/>
</dbReference>
<dbReference type="GeneID" id="112681555"/>
<feature type="domain" description="HAT C-terminal dimerisation" evidence="1">
    <location>
        <begin position="133"/>
        <end position="211"/>
    </location>
</feature>
<dbReference type="GO" id="GO:0046983">
    <property type="term" value="F:protein dimerization activity"/>
    <property type="evidence" value="ECO:0007669"/>
    <property type="project" value="InterPro"/>
</dbReference>
<dbReference type="Proteomes" id="UP000694846">
    <property type="component" value="Unplaced"/>
</dbReference>
<dbReference type="OrthoDB" id="6593431at2759"/>
<dbReference type="GO" id="GO:0006357">
    <property type="term" value="P:regulation of transcription by RNA polymerase II"/>
    <property type="evidence" value="ECO:0007669"/>
    <property type="project" value="TreeGrafter"/>
</dbReference>
<evidence type="ECO:0000313" key="3">
    <source>
        <dbReference type="RefSeq" id="XP_025407585.1"/>
    </source>
</evidence>
<protein>
    <submittedName>
        <fullName evidence="3">Zinc finger BED domain-containing protein 4-like</fullName>
    </submittedName>
</protein>
<dbReference type="RefSeq" id="XP_025407585.1">
    <property type="nucleotide sequence ID" value="XM_025551800.1"/>
</dbReference>
<reference evidence="3" key="1">
    <citation type="submission" date="2025-08" db="UniProtKB">
        <authorList>
            <consortium name="RefSeq"/>
        </authorList>
    </citation>
    <scope>IDENTIFICATION</scope>
    <source>
        <tissue evidence="3">Whole body</tissue>
    </source>
</reference>
<dbReference type="InterPro" id="IPR012337">
    <property type="entry name" value="RNaseH-like_sf"/>
</dbReference>
<accession>A0A8B8FB76</accession>
<dbReference type="SUPFAM" id="SSF53098">
    <property type="entry name" value="Ribonuclease H-like"/>
    <property type="match status" value="1"/>
</dbReference>
<sequence length="219" mass="25266">MSSKVIPLILGTRNELEKKIPNVAVAIRLKSKLIEELDYRCRAYEQTSILPICTMLDPRFKDIHFKNPLANSKVQESIVQMMNNDNDIVENETLSTAEPDCSNTDKHCDLWGHHKSLEKKRNDRACNNTPRGELNSYLHYKILKLDLDPLIEWENTKTIFPKLYKLAMKYLVVPGTSVPSERLFSKAGETISKTRNRLTGSRISKLLFLQSVDKSQWNF</sequence>
<dbReference type="AlphaFoldDB" id="A0A8B8FB76"/>
<keyword evidence="2" id="KW-1185">Reference proteome</keyword>
<proteinExistence type="predicted"/>
<organism evidence="2 3">
    <name type="scientific">Sipha flava</name>
    <name type="common">yellow sugarcane aphid</name>
    <dbReference type="NCBI Taxonomy" id="143950"/>
    <lineage>
        <taxon>Eukaryota</taxon>
        <taxon>Metazoa</taxon>
        <taxon>Ecdysozoa</taxon>
        <taxon>Arthropoda</taxon>
        <taxon>Hexapoda</taxon>
        <taxon>Insecta</taxon>
        <taxon>Pterygota</taxon>
        <taxon>Neoptera</taxon>
        <taxon>Paraneoptera</taxon>
        <taxon>Hemiptera</taxon>
        <taxon>Sternorrhyncha</taxon>
        <taxon>Aphidomorpha</taxon>
        <taxon>Aphidoidea</taxon>
        <taxon>Aphididae</taxon>
        <taxon>Sipha</taxon>
    </lineage>
</organism>